<evidence type="ECO:0000256" key="5">
    <source>
        <dbReference type="ARBA" id="ARBA00023242"/>
    </source>
</evidence>
<protein>
    <recommendedName>
        <fullName evidence="9">OCEL domain-containing protein</fullName>
    </recommendedName>
</protein>
<feature type="compositionally biased region" description="Low complexity" evidence="7">
    <location>
        <begin position="430"/>
        <end position="442"/>
    </location>
</feature>
<feature type="region of interest" description="Disordered" evidence="7">
    <location>
        <begin position="430"/>
        <end position="451"/>
    </location>
</feature>
<dbReference type="InterPro" id="IPR042065">
    <property type="entry name" value="E3_ELL-like"/>
</dbReference>
<dbReference type="SUPFAM" id="SSF46785">
    <property type="entry name" value="Winged helix' DNA-binding domain"/>
    <property type="match status" value="1"/>
</dbReference>
<dbReference type="InterPro" id="IPR004345">
    <property type="entry name" value="TB2_DP1_HVA22"/>
</dbReference>
<evidence type="ECO:0000256" key="6">
    <source>
        <dbReference type="PROSITE-ProRule" id="PRU01324"/>
    </source>
</evidence>
<dbReference type="EMBL" id="OC915357">
    <property type="protein sequence ID" value="CAD7640059.1"/>
    <property type="molecule type" value="Genomic_DNA"/>
</dbReference>
<keyword evidence="3" id="KW-0805">Transcription regulation</keyword>
<evidence type="ECO:0000313" key="10">
    <source>
        <dbReference type="EMBL" id="CAD7640059.1"/>
    </source>
</evidence>
<feature type="region of interest" description="Disordered" evidence="7">
    <location>
        <begin position="322"/>
        <end position="396"/>
    </location>
</feature>
<dbReference type="GO" id="GO:0042795">
    <property type="term" value="P:snRNA transcription by RNA polymerase II"/>
    <property type="evidence" value="ECO:0007669"/>
    <property type="project" value="TreeGrafter"/>
</dbReference>
<dbReference type="Pfam" id="PF10390">
    <property type="entry name" value="ELL"/>
    <property type="match status" value="1"/>
</dbReference>
<dbReference type="InterPro" id="IPR036390">
    <property type="entry name" value="WH_DNA-bd_sf"/>
</dbReference>
<gene>
    <name evidence="10" type="ORF">ONB1V03_LOCUS2366</name>
</gene>
<dbReference type="Pfam" id="PF07303">
    <property type="entry name" value="Occludin_ELL"/>
    <property type="match status" value="1"/>
</dbReference>
<dbReference type="InterPro" id="IPR019464">
    <property type="entry name" value="ELL_N"/>
</dbReference>
<evidence type="ECO:0000256" key="8">
    <source>
        <dbReference type="SAM" id="Phobius"/>
    </source>
</evidence>
<dbReference type="EMBL" id="CAJPVJ010000532">
    <property type="protein sequence ID" value="CAG2162776.1"/>
    <property type="molecule type" value="Genomic_DNA"/>
</dbReference>
<dbReference type="Gene3D" id="6.10.140.340">
    <property type="match status" value="1"/>
</dbReference>
<dbReference type="InterPro" id="IPR010844">
    <property type="entry name" value="Occludin_ELL"/>
</dbReference>
<dbReference type="Gene3D" id="1.10.10.2670">
    <property type="entry name" value="E3 ubiquitin-protein ligase"/>
    <property type="match status" value="1"/>
</dbReference>
<dbReference type="GO" id="GO:0032968">
    <property type="term" value="P:positive regulation of transcription elongation by RNA polymerase II"/>
    <property type="evidence" value="ECO:0007669"/>
    <property type="project" value="TreeGrafter"/>
</dbReference>
<organism evidence="10">
    <name type="scientific">Oppiella nova</name>
    <dbReference type="NCBI Taxonomy" id="334625"/>
    <lineage>
        <taxon>Eukaryota</taxon>
        <taxon>Metazoa</taxon>
        <taxon>Ecdysozoa</taxon>
        <taxon>Arthropoda</taxon>
        <taxon>Chelicerata</taxon>
        <taxon>Arachnida</taxon>
        <taxon>Acari</taxon>
        <taxon>Acariformes</taxon>
        <taxon>Sarcoptiformes</taxon>
        <taxon>Oribatida</taxon>
        <taxon>Brachypylina</taxon>
        <taxon>Oppioidea</taxon>
        <taxon>Oppiidae</taxon>
        <taxon>Oppiella</taxon>
    </lineage>
</organism>
<keyword evidence="5" id="KW-0539">Nucleus</keyword>
<dbReference type="AlphaFoldDB" id="A0A7R9LGP9"/>
<evidence type="ECO:0000256" key="7">
    <source>
        <dbReference type="SAM" id="MobiDB-lite"/>
    </source>
</evidence>
<feature type="transmembrane region" description="Helical" evidence="8">
    <location>
        <begin position="89"/>
        <end position="106"/>
    </location>
</feature>
<feature type="compositionally biased region" description="Basic residues" evidence="7">
    <location>
        <begin position="337"/>
        <end position="346"/>
    </location>
</feature>
<feature type="region of interest" description="Disordered" evidence="7">
    <location>
        <begin position="707"/>
        <end position="744"/>
    </location>
</feature>
<feature type="compositionally biased region" description="Polar residues" evidence="7">
    <location>
        <begin position="536"/>
        <end position="548"/>
    </location>
</feature>
<dbReference type="GO" id="GO:0006368">
    <property type="term" value="P:transcription elongation by RNA polymerase II"/>
    <property type="evidence" value="ECO:0007669"/>
    <property type="project" value="InterPro"/>
</dbReference>
<feature type="compositionally biased region" description="Polar residues" evidence="7">
    <location>
        <begin position="575"/>
        <end position="590"/>
    </location>
</feature>
<feature type="compositionally biased region" description="Low complexity" evidence="7">
    <location>
        <begin position="606"/>
        <end position="619"/>
    </location>
</feature>
<sequence>MSQFYHQLIQSLDKCLHTSGRIADIGEKIEKTAGVKRIYVAQGLMGLVAIYMIFGHFAELVCNLVGFIYPAYASIKALESMHKEDDTKWLTYWVVFALFSVFEFFSDFIFSWFPLYWLVKVVFLVWCFVPIQNNGSNYIYLRVIRPVFLRHHHNVDNTLSSAAGTAKGLVDKVYNEDTDTRDIAVGQVWDSWVIGVEVMATLVEGQQYALTSHLNHSINKSLIFVKLTDSALKAIEDYLNHKVISIPSKRSTLDEDRQQFSFTLSNVDAVEPQGSFECIRQSKNRCMESFGDIDYKLQIHANDDSYHSTKVKMAVVERESKKYSTKVIKASDPNVGRKVKVKRHPFTNRPVPHSQPQSTPESLPQPPQPGYSSYNNYNNTCSKSNSPPTLKLNGNTINAIPNHKTVVSHHSISSSNTNTNTNAIISSNSNLSETNVNNNNLSPTDDTNSNELNKTLRESVVQLLALRPLKKSELMNMLSNQGFKDIDKKELNCILDDISLCKENGYELSKTGWSEVSADRMDCTTDEKDSLKKRNTLTTTPTQNSISPLSDCGSMGAYLSPMSMDCSSPLGPKSPSINKRSSDNSSTSLSVAKKQKPLVNLNESYNNTKSPTTTTKLKTNGYNHLLNGWANKPSSPERESNPSAVLNTTTTAGIESLLTNTSHSSPDSNSLCLSQQEFHNQSNRIVNYITNENTFGKSHKRDAFNRFKSNGYHMNGNGSGSINSSPNSSPDSGTGSHDGSTLSSSNSYTLCANDEMPDYLTKYTKIVTPEQRAQYKKDFYIEYEEYRRLHRYVENVASKFSELEIRLNTKVEGSDDWNKLMDQIVREYEETKNCPKFQKCRKRMFYLHDKLAHIKSLVVDYDRNYHKEKNRLPHKLQVKSNPIS</sequence>
<name>A0A7R9LGP9_9ACAR</name>
<keyword evidence="8" id="KW-0812">Transmembrane</keyword>
<dbReference type="Pfam" id="PF03134">
    <property type="entry name" value="TB2_DP1_HVA22"/>
    <property type="match status" value="1"/>
</dbReference>
<evidence type="ECO:0000256" key="4">
    <source>
        <dbReference type="ARBA" id="ARBA00023163"/>
    </source>
</evidence>
<proteinExistence type="inferred from homology"/>
<comment type="similarity">
    <text evidence="2 6">Belongs to the ELL/occludin family.</text>
</comment>
<evidence type="ECO:0000313" key="11">
    <source>
        <dbReference type="Proteomes" id="UP000728032"/>
    </source>
</evidence>
<dbReference type="SUPFAM" id="SSF144292">
    <property type="entry name" value="occludin/ELL-like"/>
    <property type="match status" value="1"/>
</dbReference>
<reference evidence="10" key="1">
    <citation type="submission" date="2020-11" db="EMBL/GenBank/DDBJ databases">
        <authorList>
            <person name="Tran Van P."/>
        </authorList>
    </citation>
    <scope>NUCLEOTIDE SEQUENCE</scope>
</reference>
<evidence type="ECO:0000259" key="9">
    <source>
        <dbReference type="PROSITE" id="PS51980"/>
    </source>
</evidence>
<evidence type="ECO:0000256" key="2">
    <source>
        <dbReference type="ARBA" id="ARBA00009171"/>
    </source>
</evidence>
<dbReference type="GO" id="GO:0008023">
    <property type="term" value="C:transcription elongation factor complex"/>
    <property type="evidence" value="ECO:0007669"/>
    <property type="project" value="InterPro"/>
</dbReference>
<dbReference type="Proteomes" id="UP000728032">
    <property type="component" value="Unassembled WGS sequence"/>
</dbReference>
<dbReference type="PROSITE" id="PS51980">
    <property type="entry name" value="OCEL"/>
    <property type="match status" value="1"/>
</dbReference>
<dbReference type="PANTHER" id="PTHR23288:SF17">
    <property type="entry name" value="RNA POLYMERASE II ELONGATION FACTOR ELL"/>
    <property type="match status" value="1"/>
</dbReference>
<feature type="transmembrane region" description="Helical" evidence="8">
    <location>
        <begin position="113"/>
        <end position="131"/>
    </location>
</feature>
<keyword evidence="4" id="KW-0804">Transcription</keyword>
<feature type="transmembrane region" description="Helical" evidence="8">
    <location>
        <begin position="44"/>
        <end position="69"/>
    </location>
</feature>
<evidence type="ECO:0000256" key="3">
    <source>
        <dbReference type="ARBA" id="ARBA00023015"/>
    </source>
</evidence>
<feature type="region of interest" description="Disordered" evidence="7">
    <location>
        <begin position="525"/>
        <end position="551"/>
    </location>
</feature>
<dbReference type="GO" id="GO:0000987">
    <property type="term" value="F:cis-regulatory region sequence-specific DNA binding"/>
    <property type="evidence" value="ECO:0007669"/>
    <property type="project" value="TreeGrafter"/>
</dbReference>
<accession>A0A7R9LGP9</accession>
<comment type="subcellular location">
    <subcellularLocation>
        <location evidence="1">Nucleus</location>
    </subcellularLocation>
</comment>
<feature type="domain" description="OCEL" evidence="9">
    <location>
        <begin position="757"/>
        <end position="866"/>
    </location>
</feature>
<dbReference type="OrthoDB" id="6284217at2759"/>
<feature type="compositionally biased region" description="Low complexity" evidence="7">
    <location>
        <begin position="371"/>
        <end position="386"/>
    </location>
</feature>
<feature type="region of interest" description="Disordered" evidence="7">
    <location>
        <begin position="563"/>
        <end position="619"/>
    </location>
</feature>
<feature type="compositionally biased region" description="Low complexity" evidence="7">
    <location>
        <begin position="720"/>
        <end position="735"/>
    </location>
</feature>
<keyword evidence="8" id="KW-0472">Membrane</keyword>
<dbReference type="PANTHER" id="PTHR23288">
    <property type="entry name" value="OCCLUDIN AND RNA POLYMERASE II ELONGATION FACTOR ELL"/>
    <property type="match status" value="1"/>
</dbReference>
<keyword evidence="11" id="KW-1185">Reference proteome</keyword>
<evidence type="ECO:0000256" key="1">
    <source>
        <dbReference type="ARBA" id="ARBA00004123"/>
    </source>
</evidence>
<keyword evidence="8" id="KW-1133">Transmembrane helix</keyword>
<dbReference type="InterPro" id="IPR031176">
    <property type="entry name" value="ELL/occludin"/>
</dbReference>